<dbReference type="Proteomes" id="UP001238450">
    <property type="component" value="Unassembled WGS sequence"/>
</dbReference>
<proteinExistence type="predicted"/>
<keyword evidence="1" id="KW-1133">Transmembrane helix</keyword>
<comment type="caution">
    <text evidence="2">The sequence shown here is derived from an EMBL/GenBank/DDBJ whole genome shotgun (WGS) entry which is preliminary data.</text>
</comment>
<protein>
    <recommendedName>
        <fullName evidence="4">Glycosyl hydrolases related to GH101 family, GHL1-GHL3</fullName>
    </recommendedName>
</protein>
<organism evidence="2 3">
    <name type="scientific">Croceifilum oryzae</name>
    <dbReference type="NCBI Taxonomy" id="1553429"/>
    <lineage>
        <taxon>Bacteria</taxon>
        <taxon>Bacillati</taxon>
        <taxon>Bacillota</taxon>
        <taxon>Bacilli</taxon>
        <taxon>Bacillales</taxon>
        <taxon>Thermoactinomycetaceae</taxon>
        <taxon>Croceifilum</taxon>
    </lineage>
</organism>
<evidence type="ECO:0000313" key="2">
    <source>
        <dbReference type="EMBL" id="MDQ0416585.1"/>
    </source>
</evidence>
<reference evidence="2 3" key="1">
    <citation type="submission" date="2023-07" db="EMBL/GenBank/DDBJ databases">
        <title>Genomic Encyclopedia of Type Strains, Phase IV (KMG-IV): sequencing the most valuable type-strain genomes for metagenomic binning, comparative biology and taxonomic classification.</title>
        <authorList>
            <person name="Goeker M."/>
        </authorList>
    </citation>
    <scope>NUCLEOTIDE SEQUENCE [LARGE SCALE GENOMIC DNA]</scope>
    <source>
        <strain evidence="2 3">DSM 46876</strain>
    </source>
</reference>
<keyword evidence="1" id="KW-0812">Transmembrane</keyword>
<accession>A0AAJ1TCX6</accession>
<dbReference type="AlphaFoldDB" id="A0AAJ1TCX6"/>
<dbReference type="RefSeq" id="WP_307251189.1">
    <property type="nucleotide sequence ID" value="NZ_JAUSUV010000003.1"/>
</dbReference>
<evidence type="ECO:0008006" key="4">
    <source>
        <dbReference type="Google" id="ProtNLM"/>
    </source>
</evidence>
<dbReference type="InterPro" id="IPR021459">
    <property type="entry name" value="GH101-related"/>
</dbReference>
<name>A0AAJ1TCX6_9BACL</name>
<keyword evidence="3" id="KW-1185">Reference proteome</keyword>
<dbReference type="EMBL" id="JAUSUV010000003">
    <property type="protein sequence ID" value="MDQ0416585.1"/>
    <property type="molecule type" value="Genomic_DNA"/>
</dbReference>
<dbReference type="Pfam" id="PF11308">
    <property type="entry name" value="Glyco_hydro_129"/>
    <property type="match status" value="1"/>
</dbReference>
<evidence type="ECO:0000256" key="1">
    <source>
        <dbReference type="SAM" id="Phobius"/>
    </source>
</evidence>
<keyword evidence="1" id="KW-0472">Membrane</keyword>
<evidence type="ECO:0000313" key="3">
    <source>
        <dbReference type="Proteomes" id="UP001238450"/>
    </source>
</evidence>
<sequence length="776" mass="90031">MKKKIKRSIISMLIFSLAITSVIIYYTKNSTVSANVNQPFNFQYRDFGFDANPETGEIVINKDGVKESASLPLPKQKVTNLKKTGQSISWSYPDSKMDFNIEKKDHYLDIKLTSTGAKEFEWPKVSADHYTLPLGEGKYIPNNDKNWKEYLKDEKEMSFSSSFSMRFFGLNNKKYSMVYIAENMFNDTIRFQTDDKIKFSFVHEFPSINPKKEYSFRLYVTENNPVEIAQVYKNYVKEIGQFKTLQEKAKENPNIEKLYGAPHFYLWNDFAFTKENINWAKLKTKLTDPLVSWIEQLLKQYTQDGSTEFTKTISQIKNQTYMDQSQKNTILRSLNTILKLEQLYNKDVFQNMDDESKKMIENGVSRLSEQELYTLNKKLLKSVLTDSIDDIEEWGKKDTDMIQDMKRSGIKQAWIGLQNWANGLMNPDLVQKANQSGYLVGPYDSYHSIHEKKNVGWNTASFDDPNLYEQATITKKNGQKESGFLGKGRKLNPTLSLPSVKQRVSGILKNGVSFNSWFIDCDATGEVFDDYSPNHITTQEQDMKARLQRMSYIRDEKQMVIGSEGGNDFASPVISYAHGIETPVIKWGDPDMRENKTSPYYVGAYWSPDGSIPERYSKSVPIKSQYRSIYIDPVYSLPLYKLVYNDSVITSHHWEWGSLKIKNEVGNRMLNELLYNVPPLYHLDQNTWSKNKDMITSYTNTWSEFHKKAVTKPMTRFQTLSQDRLVQSTEFGEDMKVIVNYSNKDFDYNGEKIKPKTAVLYDGNSKKVWDVSKYKD</sequence>
<gene>
    <name evidence="2" type="ORF">J2Z48_000752</name>
</gene>
<feature type="transmembrane region" description="Helical" evidence="1">
    <location>
        <begin position="9"/>
        <end position="27"/>
    </location>
</feature>